<dbReference type="PANTHER" id="PTHR30221">
    <property type="entry name" value="SMALL-CONDUCTANCE MECHANOSENSITIVE CHANNEL"/>
    <property type="match status" value="1"/>
</dbReference>
<keyword evidence="5 7" id="KW-0472">Membrane</keyword>
<feature type="transmembrane region" description="Helical" evidence="7">
    <location>
        <begin position="6"/>
        <end position="27"/>
    </location>
</feature>
<keyword evidence="2" id="KW-1003">Cell membrane</keyword>
<reference evidence="10" key="1">
    <citation type="submission" date="2016-10" db="EMBL/GenBank/DDBJ databases">
        <authorList>
            <person name="Varghese N."/>
            <person name="Submissions S."/>
        </authorList>
    </citation>
    <scope>NUCLEOTIDE SEQUENCE [LARGE SCALE GENOMIC DNA]</scope>
    <source>
        <strain evidence="10">SLH 33</strain>
    </source>
</reference>
<dbReference type="InterPro" id="IPR045275">
    <property type="entry name" value="MscS_archaea/bacteria_type"/>
</dbReference>
<feature type="transmembrane region" description="Helical" evidence="7">
    <location>
        <begin position="68"/>
        <end position="90"/>
    </location>
</feature>
<feature type="coiled-coil region" evidence="6">
    <location>
        <begin position="289"/>
        <end position="394"/>
    </location>
</feature>
<evidence type="ECO:0000256" key="2">
    <source>
        <dbReference type="ARBA" id="ARBA00022475"/>
    </source>
</evidence>
<feature type="transmembrane region" description="Helical" evidence="7">
    <location>
        <begin position="39"/>
        <end position="62"/>
    </location>
</feature>
<dbReference type="InterPro" id="IPR011066">
    <property type="entry name" value="MscS_channel_C_sf"/>
</dbReference>
<dbReference type="GO" id="GO:0005886">
    <property type="term" value="C:plasma membrane"/>
    <property type="evidence" value="ECO:0007669"/>
    <property type="project" value="UniProtKB-SubCell"/>
</dbReference>
<keyword evidence="4 7" id="KW-1133">Transmembrane helix</keyword>
<dbReference type="Proteomes" id="UP000243338">
    <property type="component" value="Unassembled WGS sequence"/>
</dbReference>
<accession>A0A1H9YP99</accession>
<feature type="domain" description="Mechanosensitive ion channel MscS" evidence="8">
    <location>
        <begin position="88"/>
        <end position="148"/>
    </location>
</feature>
<dbReference type="STRING" id="1353158.SAMN04488587_0720"/>
<evidence type="ECO:0000313" key="10">
    <source>
        <dbReference type="Proteomes" id="UP000243338"/>
    </source>
</evidence>
<dbReference type="Gene3D" id="2.30.30.60">
    <property type="match status" value="1"/>
</dbReference>
<dbReference type="InterPro" id="IPR023408">
    <property type="entry name" value="MscS_beta-dom_sf"/>
</dbReference>
<dbReference type="Pfam" id="PF00924">
    <property type="entry name" value="MS_channel_2nd"/>
    <property type="match status" value="1"/>
</dbReference>
<dbReference type="GO" id="GO:0008381">
    <property type="term" value="F:mechanosensitive monoatomic ion channel activity"/>
    <property type="evidence" value="ECO:0007669"/>
    <property type="project" value="InterPro"/>
</dbReference>
<dbReference type="OrthoDB" id="121853at2157"/>
<evidence type="ECO:0000313" key="9">
    <source>
        <dbReference type="EMBL" id="SES70874.1"/>
    </source>
</evidence>
<evidence type="ECO:0000256" key="1">
    <source>
        <dbReference type="ARBA" id="ARBA00004651"/>
    </source>
</evidence>
<dbReference type="SUPFAM" id="SSF82689">
    <property type="entry name" value="Mechanosensitive channel protein MscS (YggB), C-terminal domain"/>
    <property type="match status" value="1"/>
</dbReference>
<protein>
    <submittedName>
        <fullName evidence="9">Mechanosensitive ion channel</fullName>
    </submittedName>
</protein>
<evidence type="ECO:0000256" key="3">
    <source>
        <dbReference type="ARBA" id="ARBA00022692"/>
    </source>
</evidence>
<keyword evidence="6" id="KW-0175">Coiled coil</keyword>
<proteinExistence type="predicted"/>
<comment type="subcellular location">
    <subcellularLocation>
        <location evidence="1">Cell membrane</location>
        <topology evidence="1">Multi-pass membrane protein</topology>
    </subcellularLocation>
</comment>
<dbReference type="InterPro" id="IPR010920">
    <property type="entry name" value="LSM_dom_sf"/>
</dbReference>
<gene>
    <name evidence="9" type="ORF">SAMN04488587_0720</name>
</gene>
<evidence type="ECO:0000256" key="5">
    <source>
        <dbReference type="ARBA" id="ARBA00023136"/>
    </source>
</evidence>
<dbReference type="SUPFAM" id="SSF50182">
    <property type="entry name" value="Sm-like ribonucleoproteins"/>
    <property type="match status" value="1"/>
</dbReference>
<evidence type="ECO:0000256" key="6">
    <source>
        <dbReference type="SAM" id="Coils"/>
    </source>
</evidence>
<sequence>MVLEEYYPGIIVVMGTLILLTALGYIFRKTRIFSEQKTFEQFILFLVALVGLVVFVLTLPISDNTKQTLLSFFGILIGATIALSSTTFVANGMSGIMLSRIKPFKAGDYIRVEETFGKVSEIGILHTQVQSIDRDIITIPNLKLISNPLVTISSSGTIISTTVSLGYNVSREQIEKALIKAAEKIELENIFVHVVELGNFSVTYKVGGLLKDVSSLITKRSDMKKMIFDSLHEDNIEIVSPTFMNQRIYGKNAVFMPSDHDKASVKPPATYEYVTQVTTEDVIFGKAIEAEITKKIDKLIEDMEQKQNEFFDLINGINDENIKSTERQNLDSILEQKDRLKDDLVSVKEILKEEDETSADGVKLKSLQYLDSKAVELNDEIKELLERVSKGIEK</sequence>
<dbReference type="InterPro" id="IPR006685">
    <property type="entry name" value="MscS_channel_2nd"/>
</dbReference>
<dbReference type="AlphaFoldDB" id="A0A1H9YP99"/>
<evidence type="ECO:0000256" key="4">
    <source>
        <dbReference type="ARBA" id="ARBA00022989"/>
    </source>
</evidence>
<keyword evidence="10" id="KW-1185">Reference proteome</keyword>
<evidence type="ECO:0000259" key="8">
    <source>
        <dbReference type="Pfam" id="PF00924"/>
    </source>
</evidence>
<organism evidence="9 10">
    <name type="scientific">Methanococcoides vulcani</name>
    <dbReference type="NCBI Taxonomy" id="1353158"/>
    <lineage>
        <taxon>Archaea</taxon>
        <taxon>Methanobacteriati</taxon>
        <taxon>Methanobacteriota</taxon>
        <taxon>Stenosarchaea group</taxon>
        <taxon>Methanomicrobia</taxon>
        <taxon>Methanosarcinales</taxon>
        <taxon>Methanosarcinaceae</taxon>
        <taxon>Methanococcoides</taxon>
    </lineage>
</organism>
<evidence type="ECO:0000256" key="7">
    <source>
        <dbReference type="SAM" id="Phobius"/>
    </source>
</evidence>
<dbReference type="EMBL" id="FOHQ01000001">
    <property type="protein sequence ID" value="SES70874.1"/>
    <property type="molecule type" value="Genomic_DNA"/>
</dbReference>
<name>A0A1H9YP99_9EURY</name>
<dbReference type="PANTHER" id="PTHR30221:SF18">
    <property type="entry name" value="SLL0590 PROTEIN"/>
    <property type="match status" value="1"/>
</dbReference>
<dbReference type="RefSeq" id="WP_091688997.1">
    <property type="nucleotide sequence ID" value="NZ_CAAGSJ010000003.1"/>
</dbReference>
<keyword evidence="3 7" id="KW-0812">Transmembrane</keyword>